<dbReference type="Proteomes" id="UP000664534">
    <property type="component" value="Unassembled WGS sequence"/>
</dbReference>
<dbReference type="InterPro" id="IPR009057">
    <property type="entry name" value="Homeodomain-like_sf"/>
</dbReference>
<keyword evidence="2 4" id="KW-0371">Homeobox</keyword>
<feature type="compositionally biased region" description="Basic and acidic residues" evidence="5">
    <location>
        <begin position="343"/>
        <end position="352"/>
    </location>
</feature>
<evidence type="ECO:0000313" key="8">
    <source>
        <dbReference type="Proteomes" id="UP000664534"/>
    </source>
</evidence>
<feature type="compositionally biased region" description="Polar residues" evidence="5">
    <location>
        <begin position="135"/>
        <end position="152"/>
    </location>
</feature>
<feature type="DNA-binding region" description="Homeobox" evidence="4">
    <location>
        <begin position="258"/>
        <end position="337"/>
    </location>
</feature>
<feature type="region of interest" description="Disordered" evidence="5">
    <location>
        <begin position="1"/>
        <end position="185"/>
    </location>
</feature>
<dbReference type="GO" id="GO:0005634">
    <property type="term" value="C:nucleus"/>
    <property type="evidence" value="ECO:0007669"/>
    <property type="project" value="UniProtKB-SubCell"/>
</dbReference>
<dbReference type="SMART" id="SM00389">
    <property type="entry name" value="HOX"/>
    <property type="match status" value="1"/>
</dbReference>
<evidence type="ECO:0000256" key="4">
    <source>
        <dbReference type="PROSITE-ProRule" id="PRU00108"/>
    </source>
</evidence>
<evidence type="ECO:0000256" key="2">
    <source>
        <dbReference type="ARBA" id="ARBA00023155"/>
    </source>
</evidence>
<evidence type="ECO:0000256" key="1">
    <source>
        <dbReference type="ARBA" id="ARBA00023125"/>
    </source>
</evidence>
<sequence>MYASHGTQLSERLPSIQDMVPNLPLKGEERSSLPELRSPLRHTPQGPSRSMDIPAHLSPPHVFSRTRPSSDSSGLSQPGRNRHVVENGISRQSSYDAPSPYPLPSHSGPPPIGYSASASPAPPSPYVNRPDSRQEYPSTAPHSSFQSRQGESSGLPPPPPPYYNQYNTLNGHSSPSYNTARGYSNGESHHGDLYYSTSRSGPVQYHSSTSTYAAASTYGYQVSPDYSGHYTSQNGHQYQSGYHRPMQFESEDMTFQVPKKRRGNLPRDVTDMLKQWFEEHLAHPYPTEEEKQALCSRTGLAMTQVSVATRTWHKCADIREQISNWFINSRRRRVPELEQQATAEKKLRERSGDTSSSSD</sequence>
<protein>
    <recommendedName>
        <fullName evidence="6">Homeobox domain-containing protein</fullName>
    </recommendedName>
</protein>
<dbReference type="GO" id="GO:0003677">
    <property type="term" value="F:DNA binding"/>
    <property type="evidence" value="ECO:0007669"/>
    <property type="project" value="UniProtKB-UniRule"/>
</dbReference>
<dbReference type="OrthoDB" id="10056939at2759"/>
<dbReference type="AlphaFoldDB" id="A0A8H3FEZ9"/>
<feature type="compositionally biased region" description="Polar residues" evidence="5">
    <location>
        <begin position="66"/>
        <end position="79"/>
    </location>
</feature>
<dbReference type="GO" id="GO:0006355">
    <property type="term" value="P:regulation of DNA-templated transcription"/>
    <property type="evidence" value="ECO:0007669"/>
    <property type="project" value="InterPro"/>
</dbReference>
<dbReference type="InterPro" id="IPR050224">
    <property type="entry name" value="TALE_homeobox"/>
</dbReference>
<evidence type="ECO:0000259" key="6">
    <source>
        <dbReference type="PROSITE" id="PS50071"/>
    </source>
</evidence>
<dbReference type="SUPFAM" id="SSF46689">
    <property type="entry name" value="Homeodomain-like"/>
    <property type="match status" value="1"/>
</dbReference>
<feature type="compositionally biased region" description="Polar residues" evidence="5">
    <location>
        <begin position="1"/>
        <end position="10"/>
    </location>
</feature>
<dbReference type="PANTHER" id="PTHR11850">
    <property type="entry name" value="HOMEOBOX PROTEIN TRANSCRIPTION FACTORS"/>
    <property type="match status" value="1"/>
</dbReference>
<feature type="compositionally biased region" description="Pro residues" evidence="5">
    <location>
        <begin position="99"/>
        <end position="112"/>
    </location>
</feature>
<organism evidence="7 8">
    <name type="scientific">Imshaugia aleurites</name>
    <dbReference type="NCBI Taxonomy" id="172621"/>
    <lineage>
        <taxon>Eukaryota</taxon>
        <taxon>Fungi</taxon>
        <taxon>Dikarya</taxon>
        <taxon>Ascomycota</taxon>
        <taxon>Pezizomycotina</taxon>
        <taxon>Lecanoromycetes</taxon>
        <taxon>OSLEUM clade</taxon>
        <taxon>Lecanoromycetidae</taxon>
        <taxon>Lecanorales</taxon>
        <taxon>Lecanorineae</taxon>
        <taxon>Parmeliaceae</taxon>
        <taxon>Imshaugia</taxon>
    </lineage>
</organism>
<evidence type="ECO:0000313" key="7">
    <source>
        <dbReference type="EMBL" id="CAF9923344.1"/>
    </source>
</evidence>
<comment type="caution">
    <text evidence="7">The sequence shown here is derived from an EMBL/GenBank/DDBJ whole genome shotgun (WGS) entry which is preliminary data.</text>
</comment>
<accession>A0A8H3FEZ9</accession>
<dbReference type="Pfam" id="PF05920">
    <property type="entry name" value="Homeobox_KN"/>
    <property type="match status" value="1"/>
</dbReference>
<dbReference type="InterPro" id="IPR001356">
    <property type="entry name" value="HD"/>
</dbReference>
<reference evidence="7" key="1">
    <citation type="submission" date="2021-03" db="EMBL/GenBank/DDBJ databases">
        <authorList>
            <person name="Tagirdzhanova G."/>
        </authorList>
    </citation>
    <scope>NUCLEOTIDE SEQUENCE</scope>
</reference>
<dbReference type="CDD" id="cd00086">
    <property type="entry name" value="homeodomain"/>
    <property type="match status" value="1"/>
</dbReference>
<keyword evidence="3 4" id="KW-0539">Nucleus</keyword>
<keyword evidence="8" id="KW-1185">Reference proteome</keyword>
<feature type="compositionally biased region" description="Polar residues" evidence="5">
    <location>
        <begin position="164"/>
        <end position="185"/>
    </location>
</feature>
<evidence type="ECO:0000256" key="5">
    <source>
        <dbReference type="SAM" id="MobiDB-lite"/>
    </source>
</evidence>
<gene>
    <name evidence="7" type="ORF">IMSHALPRED_005902</name>
</gene>
<name>A0A8H3FEZ9_9LECA</name>
<keyword evidence="1 4" id="KW-0238">DNA-binding</keyword>
<dbReference type="EMBL" id="CAJPDT010000033">
    <property type="protein sequence ID" value="CAF9923344.1"/>
    <property type="molecule type" value="Genomic_DNA"/>
</dbReference>
<evidence type="ECO:0000256" key="3">
    <source>
        <dbReference type="ARBA" id="ARBA00023242"/>
    </source>
</evidence>
<feature type="domain" description="Homeobox" evidence="6">
    <location>
        <begin position="256"/>
        <end position="336"/>
    </location>
</feature>
<dbReference type="InterPro" id="IPR008422">
    <property type="entry name" value="KN_HD"/>
</dbReference>
<feature type="region of interest" description="Disordered" evidence="5">
    <location>
        <begin position="336"/>
        <end position="359"/>
    </location>
</feature>
<proteinExistence type="predicted"/>
<dbReference type="Gene3D" id="1.10.10.60">
    <property type="entry name" value="Homeodomain-like"/>
    <property type="match status" value="1"/>
</dbReference>
<dbReference type="PROSITE" id="PS50071">
    <property type="entry name" value="HOMEOBOX_2"/>
    <property type="match status" value="1"/>
</dbReference>
<comment type="subcellular location">
    <subcellularLocation>
        <location evidence="4">Nucleus</location>
    </subcellularLocation>
</comment>